<proteinExistence type="predicted"/>
<dbReference type="EMBL" id="JXMW01000003">
    <property type="protein sequence ID" value="OQD59427.1"/>
    <property type="molecule type" value="Genomic_DNA"/>
</dbReference>
<sequence>MNFVILRLLLFGVIYLFLGIVFWFFREPFGKYIDKIFSFPYLREGGKYKYTNVYEDLSSEGFIINSFILIVILNLSVLIAFEFSLVSVAVFLPILIPACLILLRINIFSEDNILPETEIGYFPIFSYILSFIASIGFFMIFPAFTSNEGSFWFYIIVFVLASIGAIVPVIPDQINKLLPYDIRNTKGQKLLVAITLVLVISLWLFVIIYYISIGASPLELTPARFGGG</sequence>
<feature type="transmembrane region" description="Helical" evidence="1">
    <location>
        <begin position="190"/>
        <end position="211"/>
    </location>
</feature>
<keyword evidence="1" id="KW-1133">Transmembrane helix</keyword>
<reference evidence="2 3" key="1">
    <citation type="submission" date="2014-12" db="EMBL/GenBank/DDBJ databases">
        <title>Genome sequence of Methanobrevibacter arboriphilicus DH1, DSM1125.</title>
        <authorList>
            <person name="Poehlein A."/>
            <person name="Thauer R.K."/>
            <person name="Seedorf H."/>
            <person name="Daniel R."/>
        </authorList>
    </citation>
    <scope>NUCLEOTIDE SEQUENCE [LARGE SCALE GENOMIC DNA]</scope>
    <source>
        <strain evidence="2 3">DH1</strain>
    </source>
</reference>
<accession>A0A1V6N4B1</accession>
<feature type="transmembrane region" description="Helical" evidence="1">
    <location>
        <begin position="62"/>
        <end position="81"/>
    </location>
</feature>
<name>A0A1V6N4B1_METAZ</name>
<feature type="transmembrane region" description="Helical" evidence="1">
    <location>
        <begin position="6"/>
        <end position="25"/>
    </location>
</feature>
<dbReference type="AlphaFoldDB" id="A0A1V6N4B1"/>
<feature type="transmembrane region" description="Helical" evidence="1">
    <location>
        <begin position="119"/>
        <end position="145"/>
    </location>
</feature>
<gene>
    <name evidence="2" type="ORF">MBBAR_3c00830</name>
</gene>
<evidence type="ECO:0000313" key="3">
    <source>
        <dbReference type="Proteomes" id="UP000191661"/>
    </source>
</evidence>
<keyword evidence="3" id="KW-1185">Reference proteome</keyword>
<keyword evidence="1" id="KW-0472">Membrane</keyword>
<comment type="caution">
    <text evidence="2">The sequence shown here is derived from an EMBL/GenBank/DDBJ whole genome shotgun (WGS) entry which is preliminary data.</text>
</comment>
<dbReference type="RefSeq" id="WP_080459661.1">
    <property type="nucleotide sequence ID" value="NZ_JXMW01000003.1"/>
</dbReference>
<evidence type="ECO:0000256" key="1">
    <source>
        <dbReference type="SAM" id="Phobius"/>
    </source>
</evidence>
<feature type="transmembrane region" description="Helical" evidence="1">
    <location>
        <begin position="151"/>
        <end position="170"/>
    </location>
</feature>
<organism evidence="2 3">
    <name type="scientific">Methanobrevibacter arboriphilus JCM 13429 = DSM 1125</name>
    <dbReference type="NCBI Taxonomy" id="1300164"/>
    <lineage>
        <taxon>Archaea</taxon>
        <taxon>Methanobacteriati</taxon>
        <taxon>Methanobacteriota</taxon>
        <taxon>Methanomada group</taxon>
        <taxon>Methanobacteria</taxon>
        <taxon>Methanobacteriales</taxon>
        <taxon>Methanobacteriaceae</taxon>
        <taxon>Methanobrevibacter</taxon>
    </lineage>
</organism>
<keyword evidence="1" id="KW-0812">Transmembrane</keyword>
<dbReference type="Proteomes" id="UP000191661">
    <property type="component" value="Unassembled WGS sequence"/>
</dbReference>
<feature type="transmembrane region" description="Helical" evidence="1">
    <location>
        <begin position="87"/>
        <end position="107"/>
    </location>
</feature>
<evidence type="ECO:0000313" key="2">
    <source>
        <dbReference type="EMBL" id="OQD59427.1"/>
    </source>
</evidence>
<protein>
    <submittedName>
        <fullName evidence="2">Uncharacterized protein</fullName>
    </submittedName>
</protein>